<keyword evidence="3" id="KW-0560">Oxidoreductase</keyword>
<accession>A0ABQ4EY43</accession>
<keyword evidence="1" id="KW-0001">2Fe-2S</keyword>
<evidence type="ECO:0000256" key="1">
    <source>
        <dbReference type="ARBA" id="ARBA00022714"/>
    </source>
</evidence>
<dbReference type="PROSITE" id="PS51085">
    <property type="entry name" value="2FE2S_FER_2"/>
    <property type="match status" value="1"/>
</dbReference>
<keyword evidence="2" id="KW-0479">Metal-binding</keyword>
<dbReference type="PANTHER" id="PTHR44379:SF6">
    <property type="entry name" value="BLR6046 PROTEIN"/>
    <property type="match status" value="1"/>
</dbReference>
<evidence type="ECO:0000256" key="4">
    <source>
        <dbReference type="ARBA" id="ARBA00023004"/>
    </source>
</evidence>
<comment type="caution">
    <text evidence="7">The sequence shown here is derived from an EMBL/GenBank/DDBJ whole genome shotgun (WGS) entry which is preliminary data.</text>
</comment>
<dbReference type="Proteomes" id="UP000621500">
    <property type="component" value="Unassembled WGS sequence"/>
</dbReference>
<dbReference type="Gene3D" id="3.10.20.30">
    <property type="match status" value="1"/>
</dbReference>
<dbReference type="PROSITE" id="PS00197">
    <property type="entry name" value="2FE2S_FER_1"/>
    <property type="match status" value="1"/>
</dbReference>
<dbReference type="InterPro" id="IPR002888">
    <property type="entry name" value="2Fe-2S-bd"/>
</dbReference>
<dbReference type="InterPro" id="IPR012675">
    <property type="entry name" value="Beta-grasp_dom_sf"/>
</dbReference>
<sequence length="195" mass="19862">MGQTFELTVNGERRQVEADADSTLLHVLREVLDLKGARFGCGLGLCGACFVLLDGRPAPSCDVPLWSAAGRTVTTVEGLADGDVPHPVQRAFLDEQAAQCGYCVSGILVSAAALLAEHPEPDESTVAAALDRHLCRCGAQVRMVRAVVRAGQAKADATGATATRTDAGGTGTGAGTAGVDAGTAGVDVFGTVVDR</sequence>
<dbReference type="InterPro" id="IPR036884">
    <property type="entry name" value="2Fe-2S-bd_dom_sf"/>
</dbReference>
<evidence type="ECO:0000256" key="2">
    <source>
        <dbReference type="ARBA" id="ARBA00022723"/>
    </source>
</evidence>
<dbReference type="CDD" id="cd00207">
    <property type="entry name" value="fer2"/>
    <property type="match status" value="1"/>
</dbReference>
<dbReference type="PANTHER" id="PTHR44379">
    <property type="entry name" value="OXIDOREDUCTASE WITH IRON-SULFUR SUBUNIT"/>
    <property type="match status" value="1"/>
</dbReference>
<dbReference type="InterPro" id="IPR036010">
    <property type="entry name" value="2Fe-2S_ferredoxin-like_sf"/>
</dbReference>
<dbReference type="Pfam" id="PF00111">
    <property type="entry name" value="Fer2"/>
    <property type="match status" value="1"/>
</dbReference>
<organism evidence="7 8">
    <name type="scientific">Plantactinospora mayteni</name>
    <dbReference type="NCBI Taxonomy" id="566021"/>
    <lineage>
        <taxon>Bacteria</taxon>
        <taxon>Bacillati</taxon>
        <taxon>Actinomycetota</taxon>
        <taxon>Actinomycetes</taxon>
        <taxon>Micromonosporales</taxon>
        <taxon>Micromonosporaceae</taxon>
        <taxon>Plantactinospora</taxon>
    </lineage>
</organism>
<evidence type="ECO:0000256" key="5">
    <source>
        <dbReference type="ARBA" id="ARBA00023014"/>
    </source>
</evidence>
<dbReference type="InterPro" id="IPR006058">
    <property type="entry name" value="2Fe2S_fd_BS"/>
</dbReference>
<evidence type="ECO:0000259" key="6">
    <source>
        <dbReference type="PROSITE" id="PS51085"/>
    </source>
</evidence>
<gene>
    <name evidence="7" type="ORF">Pma05_61100</name>
</gene>
<evidence type="ECO:0000313" key="7">
    <source>
        <dbReference type="EMBL" id="GIG99537.1"/>
    </source>
</evidence>
<keyword evidence="4" id="KW-0408">Iron</keyword>
<dbReference type="Gene3D" id="1.10.150.120">
    <property type="entry name" value="[2Fe-2S]-binding domain"/>
    <property type="match status" value="1"/>
</dbReference>
<evidence type="ECO:0000313" key="8">
    <source>
        <dbReference type="Proteomes" id="UP000621500"/>
    </source>
</evidence>
<dbReference type="InterPro" id="IPR051452">
    <property type="entry name" value="Diverse_Oxidoreductases"/>
</dbReference>
<protein>
    <recommendedName>
        <fullName evidence="6">2Fe-2S ferredoxin-type domain-containing protein</fullName>
    </recommendedName>
</protein>
<reference evidence="7 8" key="1">
    <citation type="submission" date="2021-01" db="EMBL/GenBank/DDBJ databases">
        <title>Whole genome shotgun sequence of Plantactinospora mayteni NBRC 109088.</title>
        <authorList>
            <person name="Komaki H."/>
            <person name="Tamura T."/>
        </authorList>
    </citation>
    <scope>NUCLEOTIDE SEQUENCE [LARGE SCALE GENOMIC DNA]</scope>
    <source>
        <strain evidence="7 8">NBRC 109088</strain>
    </source>
</reference>
<name>A0ABQ4EY43_9ACTN</name>
<evidence type="ECO:0000256" key="3">
    <source>
        <dbReference type="ARBA" id="ARBA00023002"/>
    </source>
</evidence>
<dbReference type="EMBL" id="BONX01000045">
    <property type="protein sequence ID" value="GIG99537.1"/>
    <property type="molecule type" value="Genomic_DNA"/>
</dbReference>
<dbReference type="RefSeq" id="WP_203860900.1">
    <property type="nucleotide sequence ID" value="NZ_BAAAZQ010000014.1"/>
</dbReference>
<proteinExistence type="predicted"/>
<keyword evidence="8" id="KW-1185">Reference proteome</keyword>
<dbReference type="SUPFAM" id="SSF54292">
    <property type="entry name" value="2Fe-2S ferredoxin-like"/>
    <property type="match status" value="1"/>
</dbReference>
<keyword evidence="5" id="KW-0411">Iron-sulfur</keyword>
<dbReference type="Pfam" id="PF01799">
    <property type="entry name" value="Fer2_2"/>
    <property type="match status" value="1"/>
</dbReference>
<feature type="domain" description="2Fe-2S ferredoxin-type" evidence="6">
    <location>
        <begin position="3"/>
        <end position="79"/>
    </location>
</feature>
<dbReference type="SUPFAM" id="SSF47741">
    <property type="entry name" value="CO dehydrogenase ISP C-domain like"/>
    <property type="match status" value="1"/>
</dbReference>
<dbReference type="InterPro" id="IPR001041">
    <property type="entry name" value="2Fe-2S_ferredoxin-type"/>
</dbReference>